<keyword evidence="9 13" id="KW-0547">Nucleotide-binding</keyword>
<dbReference type="GO" id="GO:0003725">
    <property type="term" value="F:double-stranded RNA binding"/>
    <property type="evidence" value="ECO:0007669"/>
    <property type="project" value="UniProtKB-UniRule"/>
</dbReference>
<dbReference type="InterPro" id="IPR017945">
    <property type="entry name" value="DHBP_synth_RibB-like_a/b_dom"/>
</dbReference>
<evidence type="ECO:0000256" key="11">
    <source>
        <dbReference type="ARBA" id="ARBA00029774"/>
    </source>
</evidence>
<feature type="binding site" evidence="14">
    <location>
        <position position="198"/>
    </location>
    <ligand>
        <name>ATP</name>
        <dbReference type="ChEBI" id="CHEBI:30616"/>
    </ligand>
</feature>
<accession>A0A140L6R8</accession>
<feature type="domain" description="YrdC-like" evidence="15">
    <location>
        <begin position="16"/>
        <end position="202"/>
    </location>
</feature>
<sequence>MIKTKIIEIDPQAIDLDKLSEAAEVLRNGGTVAFPTETVYGLGANALDEAALRKIFEAKGRPSDNPLIVHIAQKEDVYPLVADVPEKVTLLMEKFWPGPLTMIFRKSAAVPHIITAGLDTVAIRMPSHPVARLLIEKAGVPVAAPSANLSGKPSPTRGCHVVEDLLGRIDVIINGGDCSVGLESTVLDVTGEVPMILRPGGITKEALEEVLGEVSVDAALERKNETSLIPKSPGMKYTHYAPKAEVIVVEGDMESIVRKIRQLQQEKEKAGLKAGIMATDETKDQYENGLVISMGSRKRPETITHRLFRVLRDFDDQGVDVILAEAVERKGLGDAIMNRLLKAAGYHVIRGNGGEIK</sequence>
<feature type="binding site" evidence="14">
    <location>
        <position position="154"/>
    </location>
    <ligand>
        <name>ATP</name>
        <dbReference type="ChEBI" id="CHEBI:30616"/>
    </ligand>
</feature>
<evidence type="ECO:0000256" key="3">
    <source>
        <dbReference type="ARBA" id="ARBA00012584"/>
    </source>
</evidence>
<feature type="binding site" evidence="14">
    <location>
        <position position="120"/>
    </location>
    <ligand>
        <name>ATP</name>
        <dbReference type="ChEBI" id="CHEBI:30616"/>
    </ligand>
</feature>
<feature type="binding site" evidence="14">
    <location>
        <position position="144"/>
    </location>
    <ligand>
        <name>ATP</name>
        <dbReference type="ChEBI" id="CHEBI:30616"/>
    </ligand>
</feature>
<comment type="function">
    <text evidence="13">Required for the formation of a threonylcarbamoyl group on adenosine at position 37 (t(6)A37) in tRNAs that read codons beginning with adenine.</text>
</comment>
<evidence type="ECO:0000256" key="1">
    <source>
        <dbReference type="ARBA" id="ARBA00004496"/>
    </source>
</evidence>
<evidence type="ECO:0000256" key="6">
    <source>
        <dbReference type="ARBA" id="ARBA00022679"/>
    </source>
</evidence>
<dbReference type="InterPro" id="IPR010923">
    <property type="entry name" value="T(6)A37_SUA5"/>
</dbReference>
<dbReference type="FunFam" id="3.90.870.10:FF:000008">
    <property type="entry name" value="Threonylcarbamoyl-AMP synthase"/>
    <property type="match status" value="1"/>
</dbReference>
<evidence type="ECO:0000256" key="13">
    <source>
        <dbReference type="PIRNR" id="PIRNR004930"/>
    </source>
</evidence>
<keyword evidence="10 13" id="KW-0067">ATP-binding</keyword>
<keyword evidence="7 13" id="KW-0819">tRNA processing</keyword>
<dbReference type="STRING" id="520762.AN619_12000"/>
<feature type="binding site" evidence="14">
    <location>
        <position position="146"/>
    </location>
    <ligand>
        <name>ATP</name>
        <dbReference type="ChEBI" id="CHEBI:30616"/>
    </ligand>
</feature>
<evidence type="ECO:0000259" key="15">
    <source>
        <dbReference type="PROSITE" id="PS51163"/>
    </source>
</evidence>
<dbReference type="Gene3D" id="3.40.50.11030">
    <property type="entry name" value="Threonylcarbamoyl-AMP synthase, C-terminal domain"/>
    <property type="match status" value="1"/>
</dbReference>
<dbReference type="PATRIC" id="fig|520762.4.peg.1340"/>
<evidence type="ECO:0000313" key="17">
    <source>
        <dbReference type="Proteomes" id="UP000070456"/>
    </source>
</evidence>
<proteinExistence type="inferred from homology"/>
<feature type="binding site" evidence="14">
    <location>
        <position position="65"/>
    </location>
    <ligand>
        <name>ATP</name>
        <dbReference type="ChEBI" id="CHEBI:30616"/>
    </ligand>
</feature>
<comment type="subcellular location">
    <subcellularLocation>
        <location evidence="1 13">Cytoplasm</location>
    </subcellularLocation>
</comment>
<keyword evidence="6 13" id="KW-0808">Transferase</keyword>
<reference evidence="16 17" key="1">
    <citation type="submission" date="2015-12" db="EMBL/GenBank/DDBJ databases">
        <title>Draft genome sequence of the thermoanaerobe Thermotalea metallivorans, an isolate from the runoff channel of the Great Artesian Basin, Australia.</title>
        <authorList>
            <person name="Patel B.K."/>
        </authorList>
    </citation>
    <scope>NUCLEOTIDE SEQUENCE [LARGE SCALE GENOMIC DNA]</scope>
    <source>
        <strain evidence="16 17">B2-1</strain>
    </source>
</reference>
<dbReference type="InterPro" id="IPR006070">
    <property type="entry name" value="Sua5-like_dom"/>
</dbReference>
<feature type="binding site" evidence="14">
    <location>
        <position position="38"/>
    </location>
    <ligand>
        <name>L-threonine</name>
        <dbReference type="ChEBI" id="CHEBI:57926"/>
    </ligand>
</feature>
<keyword evidence="8 13" id="KW-0548">Nucleotidyltransferase</keyword>
<dbReference type="EC" id="2.7.7.87" evidence="3 13"/>
<dbReference type="GO" id="GO:0061710">
    <property type="term" value="F:L-threonylcarbamoyladenylate synthase"/>
    <property type="evidence" value="ECO:0007669"/>
    <property type="project" value="UniProtKB-EC"/>
</dbReference>
<dbReference type="PANTHER" id="PTHR17490">
    <property type="entry name" value="SUA5"/>
    <property type="match status" value="1"/>
</dbReference>
<evidence type="ECO:0000256" key="9">
    <source>
        <dbReference type="ARBA" id="ARBA00022741"/>
    </source>
</evidence>
<feature type="binding site" evidence="14">
    <location>
        <position position="124"/>
    </location>
    <ligand>
        <name>L-threonine</name>
        <dbReference type="ChEBI" id="CHEBI:57926"/>
    </ligand>
</feature>
<evidence type="ECO:0000256" key="2">
    <source>
        <dbReference type="ARBA" id="ARBA00007663"/>
    </source>
</evidence>
<comment type="similarity">
    <text evidence="2 13">Belongs to the SUA5 family.</text>
</comment>
<gene>
    <name evidence="16" type="primary">ywlC</name>
    <name evidence="16" type="ORF">AN619_12000</name>
</gene>
<name>A0A140L6R8_9FIRM</name>
<dbReference type="Proteomes" id="UP000070456">
    <property type="component" value="Unassembled WGS sequence"/>
</dbReference>
<evidence type="ECO:0000256" key="7">
    <source>
        <dbReference type="ARBA" id="ARBA00022694"/>
    </source>
</evidence>
<dbReference type="AlphaFoldDB" id="A0A140L6R8"/>
<dbReference type="GO" id="GO:0008033">
    <property type="term" value="P:tRNA processing"/>
    <property type="evidence" value="ECO:0007669"/>
    <property type="project" value="UniProtKB-KW"/>
</dbReference>
<feature type="binding site" evidence="14">
    <location>
        <position position="61"/>
    </location>
    <ligand>
        <name>ATP</name>
        <dbReference type="ChEBI" id="CHEBI:30616"/>
    </ligand>
</feature>
<dbReference type="GO" id="GO:0005737">
    <property type="term" value="C:cytoplasm"/>
    <property type="evidence" value="ECO:0007669"/>
    <property type="project" value="UniProtKB-SubCell"/>
</dbReference>
<dbReference type="PIRSF" id="PIRSF004930">
    <property type="entry name" value="Tln_factor_SUA5"/>
    <property type="match status" value="1"/>
</dbReference>
<evidence type="ECO:0000256" key="12">
    <source>
        <dbReference type="ARBA" id="ARBA00048366"/>
    </source>
</evidence>
<dbReference type="GO" id="GO:0000049">
    <property type="term" value="F:tRNA binding"/>
    <property type="evidence" value="ECO:0007669"/>
    <property type="project" value="TreeGrafter"/>
</dbReference>
<evidence type="ECO:0000256" key="14">
    <source>
        <dbReference type="PIRSR" id="PIRSR004930-1"/>
    </source>
</evidence>
<feature type="binding site" evidence="14">
    <location>
        <position position="184"/>
    </location>
    <ligand>
        <name>L-threonine</name>
        <dbReference type="ChEBI" id="CHEBI:57926"/>
    </ligand>
</feature>
<dbReference type="GO" id="GO:0005524">
    <property type="term" value="F:ATP binding"/>
    <property type="evidence" value="ECO:0007669"/>
    <property type="project" value="UniProtKB-UniRule"/>
</dbReference>
<dbReference type="PROSITE" id="PS51163">
    <property type="entry name" value="YRDC"/>
    <property type="match status" value="1"/>
</dbReference>
<evidence type="ECO:0000256" key="5">
    <source>
        <dbReference type="ARBA" id="ARBA00022490"/>
    </source>
</evidence>
<keyword evidence="17" id="KW-1185">Reference proteome</keyword>
<keyword evidence="5 13" id="KW-0963">Cytoplasm</keyword>
<protein>
    <recommendedName>
        <fullName evidence="4 13">Threonylcarbamoyl-AMP synthase</fullName>
        <shortName evidence="13">TC-AMP synthase</shortName>
        <ecNumber evidence="3 13">2.7.7.87</ecNumber>
    </recommendedName>
    <alternativeName>
        <fullName evidence="11 13">L-threonylcarbamoyladenylate synthase</fullName>
    </alternativeName>
</protein>
<dbReference type="EMBL" id="LOEE01000028">
    <property type="protein sequence ID" value="KXG76243.1"/>
    <property type="molecule type" value="Genomic_DNA"/>
</dbReference>
<dbReference type="SUPFAM" id="SSF55821">
    <property type="entry name" value="YrdC/RibB"/>
    <property type="match status" value="1"/>
</dbReference>
<evidence type="ECO:0000313" key="16">
    <source>
        <dbReference type="EMBL" id="KXG76243.1"/>
    </source>
</evidence>
<comment type="caution">
    <text evidence="16">The sequence shown here is derived from an EMBL/GenBank/DDBJ whole genome shotgun (WGS) entry which is preliminary data.</text>
</comment>
<comment type="catalytic activity">
    <reaction evidence="12 13">
        <text>L-threonine + hydrogencarbonate + ATP = L-threonylcarbamoyladenylate + diphosphate + H2O</text>
        <dbReference type="Rhea" id="RHEA:36407"/>
        <dbReference type="ChEBI" id="CHEBI:15377"/>
        <dbReference type="ChEBI" id="CHEBI:17544"/>
        <dbReference type="ChEBI" id="CHEBI:30616"/>
        <dbReference type="ChEBI" id="CHEBI:33019"/>
        <dbReference type="ChEBI" id="CHEBI:57926"/>
        <dbReference type="ChEBI" id="CHEBI:73682"/>
        <dbReference type="EC" id="2.7.7.87"/>
    </reaction>
</comment>
<evidence type="ECO:0000256" key="10">
    <source>
        <dbReference type="ARBA" id="ARBA00022840"/>
    </source>
</evidence>
<evidence type="ECO:0000256" key="8">
    <source>
        <dbReference type="ARBA" id="ARBA00022695"/>
    </source>
</evidence>
<dbReference type="Pfam" id="PF01300">
    <property type="entry name" value="Sua5_yciO_yrdC"/>
    <property type="match status" value="1"/>
</dbReference>
<evidence type="ECO:0000256" key="4">
    <source>
        <dbReference type="ARBA" id="ARBA00015492"/>
    </source>
</evidence>
<dbReference type="NCBIfam" id="TIGR00057">
    <property type="entry name" value="L-threonylcarbamoyladenylate synthase"/>
    <property type="match status" value="1"/>
</dbReference>
<feature type="binding site" evidence="14">
    <location>
        <position position="240"/>
    </location>
    <ligand>
        <name>ATP</name>
        <dbReference type="ChEBI" id="CHEBI:30616"/>
    </ligand>
</feature>
<dbReference type="InterPro" id="IPR038385">
    <property type="entry name" value="Sua5/YwlC_C"/>
</dbReference>
<dbReference type="PANTHER" id="PTHR17490:SF16">
    <property type="entry name" value="THREONYLCARBAMOYL-AMP SYNTHASE"/>
    <property type="match status" value="1"/>
</dbReference>
<dbReference type="InterPro" id="IPR005145">
    <property type="entry name" value="Sua5_C"/>
</dbReference>
<dbReference type="GO" id="GO:0006450">
    <property type="term" value="P:regulation of translational fidelity"/>
    <property type="evidence" value="ECO:0007669"/>
    <property type="project" value="TreeGrafter"/>
</dbReference>
<dbReference type="Pfam" id="PF03481">
    <property type="entry name" value="Sua5_C"/>
    <property type="match status" value="1"/>
</dbReference>
<feature type="binding site" evidence="14">
    <location>
        <position position="70"/>
    </location>
    <ligand>
        <name>L-threonine</name>
        <dbReference type="ChEBI" id="CHEBI:57926"/>
    </ligand>
</feature>
<dbReference type="Gene3D" id="3.90.870.10">
    <property type="entry name" value="DHBP synthase"/>
    <property type="match status" value="1"/>
</dbReference>
<organism evidence="16 17">
    <name type="scientific">Thermotalea metallivorans</name>
    <dbReference type="NCBI Taxonomy" id="520762"/>
    <lineage>
        <taxon>Bacteria</taxon>
        <taxon>Bacillati</taxon>
        <taxon>Bacillota</taxon>
        <taxon>Clostridia</taxon>
        <taxon>Peptostreptococcales</taxon>
        <taxon>Thermotaleaceae</taxon>
        <taxon>Thermotalea</taxon>
    </lineage>
</organism>
<dbReference type="FunFam" id="3.40.50.11030:FF:000001">
    <property type="entry name" value="Threonylcarbamoyl-AMP synthase"/>
    <property type="match status" value="1"/>
</dbReference>
<dbReference type="InterPro" id="IPR050156">
    <property type="entry name" value="TC-AMP_synthase_SUA5"/>
</dbReference>